<evidence type="ECO:0000256" key="1">
    <source>
        <dbReference type="SAM" id="Coils"/>
    </source>
</evidence>
<dbReference type="EMBL" id="AP019831">
    <property type="protein sequence ID" value="BBM44202.1"/>
    <property type="molecule type" value="Genomic_DNA"/>
</dbReference>
<keyword evidence="5" id="KW-1185">Reference proteome</keyword>
<dbReference type="EMBL" id="AP019840">
    <property type="protein sequence ID" value="BBM51348.1"/>
    <property type="molecule type" value="Genomic_DNA"/>
</dbReference>
<dbReference type="STRING" id="1122173.GCA_000482505_02057"/>
<dbReference type="RefSeq" id="WP_026749605.1">
    <property type="nucleotide sequence ID" value="NZ_AP019831.1"/>
</dbReference>
<evidence type="ECO:0000313" key="4">
    <source>
        <dbReference type="Proteomes" id="UP000321378"/>
    </source>
</evidence>
<proteinExistence type="predicted"/>
<name>A0A510KI42_9FUSO</name>
<gene>
    <name evidence="2" type="ORF">JMUB3870_0309</name>
    <name evidence="3" type="ORF">JMUB3935_0315</name>
</gene>
<evidence type="ECO:0000313" key="3">
    <source>
        <dbReference type="EMBL" id="BBM51348.1"/>
    </source>
</evidence>
<accession>A0A510KI42</accession>
<organism evidence="3 4">
    <name type="scientific">Leptotrichia trevisanii</name>
    <dbReference type="NCBI Taxonomy" id="109328"/>
    <lineage>
        <taxon>Bacteria</taxon>
        <taxon>Fusobacteriati</taxon>
        <taxon>Fusobacteriota</taxon>
        <taxon>Fusobacteriia</taxon>
        <taxon>Fusobacteriales</taxon>
        <taxon>Leptotrichiaceae</taxon>
        <taxon>Leptotrichia</taxon>
    </lineage>
</organism>
<keyword evidence="1" id="KW-0175">Coiled coil</keyword>
<dbReference type="AlphaFoldDB" id="A0A510KI42"/>
<dbReference type="Proteomes" id="UP000422644">
    <property type="component" value="Chromosome"/>
</dbReference>
<reference evidence="3 4" key="2">
    <citation type="submission" date="2019-07" db="EMBL/GenBank/DDBJ databases">
        <title>Complete Genome Sequence of Leptotrichia trevisanii Strain JMUB3935.</title>
        <authorList>
            <person name="Watanabe S."/>
            <person name="Cui L."/>
        </authorList>
    </citation>
    <scope>NUCLEOTIDE SEQUENCE [LARGE SCALE GENOMIC DNA]</scope>
    <source>
        <strain evidence="3 4">JMUB3935</strain>
    </source>
</reference>
<reference evidence="2 5" key="1">
    <citation type="submission" date="2019-07" db="EMBL/GenBank/DDBJ databases">
        <title>Complete Genome Sequence of Leptotrichia trevisanii Strain JMUB3870.</title>
        <authorList>
            <person name="Watanabe S."/>
            <person name="Cui L."/>
        </authorList>
    </citation>
    <scope>NUCLEOTIDE SEQUENCE [LARGE SCALE GENOMIC DNA]</scope>
    <source>
        <strain evidence="2 5">JMUB3870</strain>
    </source>
</reference>
<protein>
    <submittedName>
        <fullName evidence="3">Uncharacterized protein</fullName>
    </submittedName>
</protein>
<evidence type="ECO:0000313" key="2">
    <source>
        <dbReference type="EMBL" id="BBM44202.1"/>
    </source>
</evidence>
<feature type="coiled-coil region" evidence="1">
    <location>
        <begin position="283"/>
        <end position="310"/>
    </location>
</feature>
<dbReference type="Proteomes" id="UP000321378">
    <property type="component" value="Chromosome"/>
</dbReference>
<evidence type="ECO:0000313" key="5">
    <source>
        <dbReference type="Proteomes" id="UP000422644"/>
    </source>
</evidence>
<sequence>MKVLVFFSPVSDGMNSEVFMRALEQFKENPFEETLKQLKKGFKENLKADHSKILLLPTYTTGIHFLKGSNEITGMKVLDKENASLKENRFSYFQFKEGEYLKVTGNIVSFDLDDPEKKDEDEVANSLFKYDKMGSNEKKRFRQKAGKKFIQYLSNAAVINQMNNWASVNDASEIEEMGEMQKNQGNKGTREPSSPVSAYSKVTKNMWVIYFNPNDAHKIEENAKSWDNISDADREYRYQQVEKRLKVLNDQIGTLDENIKKELDIIESRRIEKQKMSALYGDEAGMKSRLNKIKEEKQKIKDEQNEINTTPLSPSATEVEKDMVDWKLKNLDSQDTTLTTESAEIEKVLKSDELDKISLEKMQNWKEEQIKLIESKKEVEASQVKSKKEYEAERELETRKEWAESLIGIKTGIPLRYMYVPEVEVISYSETVNLSEKSEGTFEIVVKQIIRNGQYAKVGDPISLGIKGIGKVTDKIGKIIGVGGIGNANSNKTKF</sequence>